<dbReference type="InterPro" id="IPR000620">
    <property type="entry name" value="EamA_dom"/>
</dbReference>
<feature type="domain" description="EamA" evidence="2">
    <location>
        <begin position="12"/>
        <end position="139"/>
    </location>
</feature>
<feature type="transmembrane region" description="Helical" evidence="1">
    <location>
        <begin position="177"/>
        <end position="196"/>
    </location>
</feature>
<dbReference type="Proteomes" id="UP000199340">
    <property type="component" value="Unassembled WGS sequence"/>
</dbReference>
<evidence type="ECO:0000313" key="3">
    <source>
        <dbReference type="EMBL" id="SDI87535.1"/>
    </source>
</evidence>
<dbReference type="RefSeq" id="WP_090028969.1">
    <property type="nucleotide sequence ID" value="NZ_FNEB01000006.1"/>
</dbReference>
<protein>
    <submittedName>
        <fullName evidence="3">Threonine/homoserine efflux transporter RhtA</fullName>
    </submittedName>
</protein>
<gene>
    <name evidence="3" type="ORF">SAMN05421850_10681</name>
</gene>
<reference evidence="3 4" key="1">
    <citation type="submission" date="2016-10" db="EMBL/GenBank/DDBJ databases">
        <authorList>
            <person name="de Groot N.N."/>
        </authorList>
    </citation>
    <scope>NUCLEOTIDE SEQUENCE [LARGE SCALE GENOMIC DNA]</scope>
    <source>
        <strain evidence="3 4">DSM 28010</strain>
    </source>
</reference>
<dbReference type="OrthoDB" id="7818056at2"/>
<evidence type="ECO:0000259" key="2">
    <source>
        <dbReference type="Pfam" id="PF00892"/>
    </source>
</evidence>
<dbReference type="STRING" id="490829.SAMN05421850_10681"/>
<keyword evidence="1" id="KW-1133">Transmembrane helix</keyword>
<keyword evidence="1" id="KW-0812">Transmembrane</keyword>
<feature type="domain" description="EamA" evidence="2">
    <location>
        <begin position="147"/>
        <end position="272"/>
    </location>
</feature>
<feature type="transmembrane region" description="Helical" evidence="1">
    <location>
        <begin position="95"/>
        <end position="115"/>
    </location>
</feature>
<dbReference type="SUPFAM" id="SSF103481">
    <property type="entry name" value="Multidrug resistance efflux transporter EmrE"/>
    <property type="match status" value="2"/>
</dbReference>
<feature type="transmembrane region" description="Helical" evidence="1">
    <location>
        <begin position="235"/>
        <end position="255"/>
    </location>
</feature>
<evidence type="ECO:0000313" key="4">
    <source>
        <dbReference type="Proteomes" id="UP000199340"/>
    </source>
</evidence>
<keyword evidence="4" id="KW-1185">Reference proteome</keyword>
<feature type="transmembrane region" description="Helical" evidence="1">
    <location>
        <begin position="39"/>
        <end position="59"/>
    </location>
</feature>
<evidence type="ECO:0000256" key="1">
    <source>
        <dbReference type="SAM" id="Phobius"/>
    </source>
</evidence>
<accession>A0A1G8P5C4</accession>
<dbReference type="Pfam" id="PF00892">
    <property type="entry name" value="EamA"/>
    <property type="match status" value="2"/>
</dbReference>
<feature type="transmembrane region" description="Helical" evidence="1">
    <location>
        <begin position="208"/>
        <end position="228"/>
    </location>
</feature>
<sequence>MPLPDLLRLAGLVFAAVSLVVLGDTAGKLLTSGGVDPFLVAWSRFALAAIALLPFSGLTRAELPNLLDRRILVRGLFIACGISSILTALRTEPIANVFGAFFIGPVVSYILAILFLHERPSALRGVLLGLGFAGVMLVVKPGFGATPGIGFALLAGMFYGAYLVMTRVVAGVFRPRFLLISQLLIGSVALAPLVAMAELPATDLRLSLLILLSAAGSAVGNFLLVLANRRAEASLIAPLVYSQLISATVLGVLVFGDWPDIWTLAGLLVIAGSGIGSLALHRQSLAPRSTRI</sequence>
<proteinExistence type="predicted"/>
<dbReference type="PANTHER" id="PTHR22911:SF103">
    <property type="entry name" value="BLR2811 PROTEIN"/>
    <property type="match status" value="1"/>
</dbReference>
<feature type="transmembrane region" description="Helical" evidence="1">
    <location>
        <begin position="71"/>
        <end position="89"/>
    </location>
</feature>
<feature type="transmembrane region" description="Helical" evidence="1">
    <location>
        <begin position="261"/>
        <end position="281"/>
    </location>
</feature>
<dbReference type="InterPro" id="IPR037185">
    <property type="entry name" value="EmrE-like"/>
</dbReference>
<dbReference type="PANTHER" id="PTHR22911">
    <property type="entry name" value="ACYL-MALONYL CONDENSING ENZYME-RELATED"/>
    <property type="match status" value="1"/>
</dbReference>
<dbReference type="EMBL" id="FNEB01000006">
    <property type="protein sequence ID" value="SDI87535.1"/>
    <property type="molecule type" value="Genomic_DNA"/>
</dbReference>
<feature type="transmembrane region" description="Helical" evidence="1">
    <location>
        <begin position="122"/>
        <end position="139"/>
    </location>
</feature>
<keyword evidence="1" id="KW-0472">Membrane</keyword>
<organism evidence="3 4">
    <name type="scientific">Lutimaribacter saemankumensis</name>
    <dbReference type="NCBI Taxonomy" id="490829"/>
    <lineage>
        <taxon>Bacteria</taxon>
        <taxon>Pseudomonadati</taxon>
        <taxon>Pseudomonadota</taxon>
        <taxon>Alphaproteobacteria</taxon>
        <taxon>Rhodobacterales</taxon>
        <taxon>Roseobacteraceae</taxon>
        <taxon>Lutimaribacter</taxon>
    </lineage>
</organism>
<dbReference type="AlphaFoldDB" id="A0A1G8P5C4"/>
<feature type="transmembrane region" description="Helical" evidence="1">
    <location>
        <begin position="145"/>
        <end position="165"/>
    </location>
</feature>
<name>A0A1G8P5C4_9RHOB</name>
<dbReference type="GO" id="GO:0016020">
    <property type="term" value="C:membrane"/>
    <property type="evidence" value="ECO:0007669"/>
    <property type="project" value="InterPro"/>
</dbReference>